<feature type="transmembrane region" description="Helical" evidence="7">
    <location>
        <begin position="305"/>
        <end position="325"/>
    </location>
</feature>
<dbReference type="EMBL" id="DVGC01000058">
    <property type="protein sequence ID" value="HIR06298.1"/>
    <property type="molecule type" value="Genomic_DNA"/>
</dbReference>
<evidence type="ECO:0000313" key="8">
    <source>
        <dbReference type="EMBL" id="HIR06298.1"/>
    </source>
</evidence>
<evidence type="ECO:0000256" key="7">
    <source>
        <dbReference type="SAM" id="Phobius"/>
    </source>
</evidence>
<comment type="caution">
    <text evidence="8">The sequence shown here is derived from an EMBL/GenBank/DDBJ whole genome shotgun (WGS) entry which is preliminary data.</text>
</comment>
<evidence type="ECO:0000313" key="9">
    <source>
        <dbReference type="Proteomes" id="UP000824250"/>
    </source>
</evidence>
<keyword evidence="2" id="KW-0813">Transport</keyword>
<sequence>MMILGAILGLLFPETMGKLKFIGDIWIDCIQMMLIPLVLCIVTLAIGSQEDMKTLGRVAVRITIYYVLTTLAAVAIGLGLAFLLKPASGVVLSDYEITEIAQTTSFTVEAFVTGLFSSNIFASFSEGNLLQTMVIAILLGIAVMRVKNQETKLRFINAIESFNDVINEFLRMLIKLAPVAVLFLISDSFSKYGFSIFSSMVGLIGTFWLSILVNTLVVYCTILWVVSGINPVQFIKDTAEVWTFAIASCSGAACIPLSIKNVKEKFQVPDHIADFCLTIGGQLNSHGTALMYGCVLVFISQMYNIPLSLGTMVQIILVGSLISASGGGIPGSGIVKLSILVSTFGFPAEIVGIIAGFYRFFDMGTTTGNVLGDVAGTVTVAKLEERTAKKRGIPLQAG</sequence>
<keyword evidence="5 7" id="KW-1133">Transmembrane helix</keyword>
<dbReference type="InterPro" id="IPR001991">
    <property type="entry name" value="Na-dicarboxylate_symporter"/>
</dbReference>
<feature type="transmembrane region" description="Helical" evidence="7">
    <location>
        <begin position="129"/>
        <end position="148"/>
    </location>
</feature>
<keyword evidence="6 7" id="KW-0472">Membrane</keyword>
<accession>A0A9D1D6E4</accession>
<dbReference type="Proteomes" id="UP000824250">
    <property type="component" value="Unassembled WGS sequence"/>
</dbReference>
<dbReference type="PANTHER" id="PTHR42865:SF7">
    <property type="entry name" value="PROTON_GLUTAMATE-ASPARTATE SYMPORTER"/>
    <property type="match status" value="1"/>
</dbReference>
<reference evidence="8" key="1">
    <citation type="submission" date="2020-10" db="EMBL/GenBank/DDBJ databases">
        <authorList>
            <person name="Gilroy R."/>
        </authorList>
    </citation>
    <scope>NUCLEOTIDE SEQUENCE</scope>
    <source>
        <strain evidence="8">CHK180-2868</strain>
    </source>
</reference>
<evidence type="ECO:0000256" key="6">
    <source>
        <dbReference type="ARBA" id="ARBA00023136"/>
    </source>
</evidence>
<organism evidence="8 9">
    <name type="scientific">Candidatus Copromonas faecavium</name>
    <name type="common">nom. illeg.</name>
    <dbReference type="NCBI Taxonomy" id="2840740"/>
    <lineage>
        <taxon>Bacteria</taxon>
        <taxon>Bacillati</taxon>
        <taxon>Bacillota</taxon>
        <taxon>Clostridia</taxon>
        <taxon>Lachnospirales</taxon>
        <taxon>Lachnospiraceae</taxon>
        <taxon>Candidatus Copromonas (nom. illeg.)</taxon>
    </lineage>
</organism>
<dbReference type="SUPFAM" id="SSF118215">
    <property type="entry name" value="Proton glutamate symport protein"/>
    <property type="match status" value="1"/>
</dbReference>
<feature type="transmembrane region" description="Helical" evidence="7">
    <location>
        <begin position="169"/>
        <end position="186"/>
    </location>
</feature>
<dbReference type="PANTHER" id="PTHR42865">
    <property type="entry name" value="PROTON/GLUTAMATE-ASPARTATE SYMPORTER"/>
    <property type="match status" value="1"/>
</dbReference>
<reference evidence="8" key="2">
    <citation type="journal article" date="2021" name="PeerJ">
        <title>Extensive microbial diversity within the chicken gut microbiome revealed by metagenomics and culture.</title>
        <authorList>
            <person name="Gilroy R."/>
            <person name="Ravi A."/>
            <person name="Getino M."/>
            <person name="Pursley I."/>
            <person name="Horton D.L."/>
            <person name="Alikhan N.F."/>
            <person name="Baker D."/>
            <person name="Gharbi K."/>
            <person name="Hall N."/>
            <person name="Watson M."/>
            <person name="Adriaenssens E.M."/>
            <person name="Foster-Nyarko E."/>
            <person name="Jarju S."/>
            <person name="Secka A."/>
            <person name="Antonio M."/>
            <person name="Oren A."/>
            <person name="Chaudhuri R.R."/>
            <person name="La Ragione R."/>
            <person name="Hildebrand F."/>
            <person name="Pallen M.J."/>
        </authorList>
    </citation>
    <scope>NUCLEOTIDE SEQUENCE</scope>
    <source>
        <strain evidence="8">CHK180-2868</strain>
    </source>
</reference>
<comment type="subcellular location">
    <subcellularLocation>
        <location evidence="1">Cell membrane</location>
        <topology evidence="1">Multi-pass membrane protein</topology>
    </subcellularLocation>
</comment>
<evidence type="ECO:0000256" key="2">
    <source>
        <dbReference type="ARBA" id="ARBA00022448"/>
    </source>
</evidence>
<name>A0A9D1D6E4_9FIRM</name>
<evidence type="ECO:0000256" key="5">
    <source>
        <dbReference type="ARBA" id="ARBA00022989"/>
    </source>
</evidence>
<feature type="transmembrane region" description="Helical" evidence="7">
    <location>
        <begin position="337"/>
        <end position="361"/>
    </location>
</feature>
<gene>
    <name evidence="8" type="ORF">IAB28_10105</name>
</gene>
<dbReference type="InterPro" id="IPR036458">
    <property type="entry name" value="Na:dicarbo_symporter_sf"/>
</dbReference>
<dbReference type="Pfam" id="PF00375">
    <property type="entry name" value="SDF"/>
    <property type="match status" value="1"/>
</dbReference>
<evidence type="ECO:0000256" key="3">
    <source>
        <dbReference type="ARBA" id="ARBA00022475"/>
    </source>
</evidence>
<feature type="transmembrane region" description="Helical" evidence="7">
    <location>
        <begin position="58"/>
        <end position="84"/>
    </location>
</feature>
<evidence type="ECO:0000256" key="4">
    <source>
        <dbReference type="ARBA" id="ARBA00022692"/>
    </source>
</evidence>
<protein>
    <submittedName>
        <fullName evidence="8">Dicarboxylate/amino acid:cation symporter</fullName>
    </submittedName>
</protein>
<dbReference type="GO" id="GO:0006835">
    <property type="term" value="P:dicarboxylic acid transport"/>
    <property type="evidence" value="ECO:0007669"/>
    <property type="project" value="TreeGrafter"/>
</dbReference>
<feature type="transmembrane region" description="Helical" evidence="7">
    <location>
        <begin position="27"/>
        <end position="46"/>
    </location>
</feature>
<dbReference type="GO" id="GO:0005886">
    <property type="term" value="C:plasma membrane"/>
    <property type="evidence" value="ECO:0007669"/>
    <property type="project" value="UniProtKB-SubCell"/>
</dbReference>
<keyword evidence="4 7" id="KW-0812">Transmembrane</keyword>
<dbReference type="PRINTS" id="PR00173">
    <property type="entry name" value="EDTRNSPORT"/>
</dbReference>
<dbReference type="GO" id="GO:0015293">
    <property type="term" value="F:symporter activity"/>
    <property type="evidence" value="ECO:0007669"/>
    <property type="project" value="UniProtKB-KW"/>
</dbReference>
<dbReference type="AlphaFoldDB" id="A0A9D1D6E4"/>
<keyword evidence="3" id="KW-1003">Cell membrane</keyword>
<proteinExistence type="predicted"/>
<dbReference type="Gene3D" id="1.10.3860.10">
    <property type="entry name" value="Sodium:dicarboxylate symporter"/>
    <property type="match status" value="1"/>
</dbReference>
<evidence type="ECO:0000256" key="1">
    <source>
        <dbReference type="ARBA" id="ARBA00004651"/>
    </source>
</evidence>